<dbReference type="PRINTS" id="PR00730">
    <property type="entry name" value="THERMOLYSIN"/>
</dbReference>
<dbReference type="InterPro" id="IPR011096">
    <property type="entry name" value="FTP_domain"/>
</dbReference>
<keyword evidence="3 10" id="KW-0645">Protease</keyword>
<evidence type="ECO:0000256" key="1">
    <source>
        <dbReference type="ARBA" id="ARBA00001947"/>
    </source>
</evidence>
<dbReference type="EC" id="3.4.24.-" evidence="10"/>
<dbReference type="InterPro" id="IPR025711">
    <property type="entry name" value="PepSY"/>
</dbReference>
<evidence type="ECO:0000256" key="5">
    <source>
        <dbReference type="ARBA" id="ARBA00022729"/>
    </source>
</evidence>
<comment type="subcellular location">
    <subcellularLocation>
        <location evidence="10">Secreted</location>
    </subcellularLocation>
</comment>
<feature type="domain" description="FTP" evidence="15">
    <location>
        <begin position="44"/>
        <end position="86"/>
    </location>
</feature>
<dbReference type="Pfam" id="PF07504">
    <property type="entry name" value="FTP"/>
    <property type="match status" value="1"/>
</dbReference>
<dbReference type="InterPro" id="IPR027268">
    <property type="entry name" value="Peptidase_M4/M1_CTD_sf"/>
</dbReference>
<comment type="function">
    <text evidence="10">Extracellular zinc metalloprotease.</text>
</comment>
<dbReference type="Gene3D" id="3.10.450.40">
    <property type="match status" value="1"/>
</dbReference>
<keyword evidence="10" id="KW-0964">Secreted</keyword>
<evidence type="ECO:0000256" key="4">
    <source>
        <dbReference type="ARBA" id="ARBA00022723"/>
    </source>
</evidence>
<evidence type="ECO:0000256" key="6">
    <source>
        <dbReference type="ARBA" id="ARBA00022801"/>
    </source>
</evidence>
<proteinExistence type="inferred from homology"/>
<evidence type="ECO:0000256" key="2">
    <source>
        <dbReference type="ARBA" id="ARBA00009388"/>
    </source>
</evidence>
<feature type="chain" id="PRO_5044956899" description="Neutral metalloproteinase" evidence="10">
    <location>
        <begin position="23"/>
        <end position="501"/>
    </location>
</feature>
<dbReference type="Proteomes" id="UP001576708">
    <property type="component" value="Unassembled WGS sequence"/>
</dbReference>
<dbReference type="Pfam" id="PF01447">
    <property type="entry name" value="Peptidase_M4"/>
    <property type="match status" value="1"/>
</dbReference>
<reference evidence="16 17" key="1">
    <citation type="submission" date="2024-09" db="EMBL/GenBank/DDBJ databases">
        <authorList>
            <person name="Zhang Y."/>
        </authorList>
    </citation>
    <scope>NUCLEOTIDE SEQUENCE [LARGE SCALE GENOMIC DNA]</scope>
    <source>
        <strain evidence="16 17">ZJ318</strain>
    </source>
</reference>
<accession>A0ABV4VEH2</accession>
<dbReference type="Pfam" id="PF02868">
    <property type="entry name" value="Peptidase_M4_C"/>
    <property type="match status" value="1"/>
</dbReference>
<feature type="domain" description="Peptidase M4" evidence="12">
    <location>
        <begin position="212"/>
        <end position="349"/>
    </location>
</feature>
<evidence type="ECO:0000313" key="17">
    <source>
        <dbReference type="Proteomes" id="UP001576708"/>
    </source>
</evidence>
<comment type="cofactor">
    <cofactor evidence="1 10">
        <name>Zn(2+)</name>
        <dbReference type="ChEBI" id="CHEBI:29105"/>
    </cofactor>
</comment>
<evidence type="ECO:0000259" key="12">
    <source>
        <dbReference type="Pfam" id="PF01447"/>
    </source>
</evidence>
<gene>
    <name evidence="16" type="ORF">ACE02W_02445</name>
</gene>
<comment type="caution">
    <text evidence="16">The sequence shown here is derived from an EMBL/GenBank/DDBJ whole genome shotgun (WGS) entry which is preliminary data.</text>
</comment>
<dbReference type="PANTHER" id="PTHR33794">
    <property type="entry name" value="BACILLOLYSIN"/>
    <property type="match status" value="1"/>
</dbReference>
<dbReference type="InterPro" id="IPR023612">
    <property type="entry name" value="Peptidase_M4"/>
</dbReference>
<dbReference type="Gene3D" id="3.10.450.490">
    <property type="match status" value="1"/>
</dbReference>
<dbReference type="SUPFAM" id="SSF55486">
    <property type="entry name" value="Metalloproteases ('zincins'), catalytic domain"/>
    <property type="match status" value="1"/>
</dbReference>
<evidence type="ECO:0000256" key="8">
    <source>
        <dbReference type="ARBA" id="ARBA00023049"/>
    </source>
</evidence>
<evidence type="ECO:0000256" key="11">
    <source>
        <dbReference type="SAM" id="MobiDB-lite"/>
    </source>
</evidence>
<dbReference type="Gene3D" id="3.10.170.10">
    <property type="match status" value="1"/>
</dbReference>
<keyword evidence="9" id="KW-0865">Zymogen</keyword>
<evidence type="ECO:0000259" key="14">
    <source>
        <dbReference type="Pfam" id="PF03413"/>
    </source>
</evidence>
<name>A0ABV4VEH2_9GAMM</name>
<evidence type="ECO:0000256" key="3">
    <source>
        <dbReference type="ARBA" id="ARBA00022670"/>
    </source>
</evidence>
<comment type="similarity">
    <text evidence="2 10">Belongs to the peptidase M4 family.</text>
</comment>
<keyword evidence="7 10" id="KW-0862">Zinc</keyword>
<evidence type="ECO:0000259" key="15">
    <source>
        <dbReference type="Pfam" id="PF07504"/>
    </source>
</evidence>
<keyword evidence="4" id="KW-0479">Metal-binding</keyword>
<evidence type="ECO:0000256" key="10">
    <source>
        <dbReference type="RuleBase" id="RU366073"/>
    </source>
</evidence>
<keyword evidence="8 10" id="KW-0482">Metalloprotease</keyword>
<feature type="region of interest" description="Disordered" evidence="11">
    <location>
        <begin position="180"/>
        <end position="204"/>
    </location>
</feature>
<evidence type="ECO:0000259" key="13">
    <source>
        <dbReference type="Pfam" id="PF02868"/>
    </source>
</evidence>
<feature type="signal peptide" evidence="10">
    <location>
        <begin position="1"/>
        <end position="22"/>
    </location>
</feature>
<dbReference type="Gene3D" id="1.10.390.10">
    <property type="entry name" value="Neutral Protease Domain 2"/>
    <property type="match status" value="1"/>
</dbReference>
<dbReference type="EMBL" id="JBHFGU010000001">
    <property type="protein sequence ID" value="MFB2618674.1"/>
    <property type="molecule type" value="Genomic_DNA"/>
</dbReference>
<sequence length="501" mass="53530">MKVYLLPSAVAVCIAASLQAQAVEIKVNHGQSLSAAAGLSQQHSFKAVKTVTLNKGQTKTKALQYFNGVLVYGHHLVVSNDDSEQSAIGDVAQIADDFSVEAGISQGQAIAALNRLYPGSAATGKKDVELVILMQDDTPRLVYRVSYLSDQTDALSRPTGFVDAQTGEVLEHWNEIMTAKNNAGKPGSGGGGGSGGNSTPFDATGPGGNAKIGGYYYGTDYGFLKVSESNGTCTMTNANVKTVNMANSTRRGSVFTFTCPENTYQTVNGAYSPLNDAHYFGGVIFNMYKDWYNTAPLTFQLEMRVHYGRNYENAFWDGSAMSFGDGASYFYPLVSLDVSAHEVSHGFTEQNSGLNYSGQSGGINEAFSDIAGEAAEFYMRGSNDWKVGYDIVKGNGALRYMDNPPKDGRSIDNAANYTSSMDVHYSSGVFNKAFYTLATKSGWDTRKAFDVFVLANQLYWTPTSTFNKAACGVQQAASAKGSGYPVADVAAAFLAVGVSCQ</sequence>
<evidence type="ECO:0000313" key="16">
    <source>
        <dbReference type="EMBL" id="MFB2618674.1"/>
    </source>
</evidence>
<dbReference type="InterPro" id="IPR001570">
    <property type="entry name" value="Peptidase_M4_C_domain"/>
</dbReference>
<evidence type="ECO:0000256" key="9">
    <source>
        <dbReference type="ARBA" id="ARBA00023145"/>
    </source>
</evidence>
<organism evidence="16 17">
    <name type="scientific">Shewanella mangrovisoli</name>
    <dbReference type="NCBI Taxonomy" id="2864211"/>
    <lineage>
        <taxon>Bacteria</taxon>
        <taxon>Pseudomonadati</taxon>
        <taxon>Pseudomonadota</taxon>
        <taxon>Gammaproteobacteria</taxon>
        <taxon>Alteromonadales</taxon>
        <taxon>Shewanellaceae</taxon>
        <taxon>Shewanella</taxon>
    </lineage>
</organism>
<dbReference type="CDD" id="cd09597">
    <property type="entry name" value="M4_TLP"/>
    <property type="match status" value="1"/>
</dbReference>
<feature type="compositionally biased region" description="Gly residues" evidence="11">
    <location>
        <begin position="186"/>
        <end position="196"/>
    </location>
</feature>
<protein>
    <recommendedName>
        <fullName evidence="10">Neutral metalloproteinase</fullName>
        <ecNumber evidence="10">3.4.24.-</ecNumber>
    </recommendedName>
</protein>
<evidence type="ECO:0000256" key="7">
    <source>
        <dbReference type="ARBA" id="ARBA00022833"/>
    </source>
</evidence>
<keyword evidence="5 10" id="KW-0732">Signal</keyword>
<keyword evidence="6 10" id="KW-0378">Hydrolase</keyword>
<keyword evidence="17" id="KW-1185">Reference proteome</keyword>
<dbReference type="PANTHER" id="PTHR33794:SF1">
    <property type="entry name" value="BACILLOLYSIN"/>
    <property type="match status" value="1"/>
</dbReference>
<dbReference type="RefSeq" id="WP_342200673.1">
    <property type="nucleotide sequence ID" value="NZ_JBCATE010000001.1"/>
</dbReference>
<dbReference type="Pfam" id="PF03413">
    <property type="entry name" value="PepSY"/>
    <property type="match status" value="1"/>
</dbReference>
<dbReference type="InterPro" id="IPR050728">
    <property type="entry name" value="Zinc_Metalloprotease_M4"/>
</dbReference>
<feature type="domain" description="PepSY" evidence="14">
    <location>
        <begin position="104"/>
        <end position="173"/>
    </location>
</feature>
<feature type="domain" description="Peptidase M4 C-terminal" evidence="13">
    <location>
        <begin position="352"/>
        <end position="498"/>
    </location>
</feature>
<dbReference type="InterPro" id="IPR013856">
    <property type="entry name" value="Peptidase_M4_domain"/>
</dbReference>